<feature type="signal peptide" evidence="1">
    <location>
        <begin position="1"/>
        <end position="21"/>
    </location>
</feature>
<keyword evidence="3" id="KW-1185">Reference proteome</keyword>
<dbReference type="AlphaFoldDB" id="A0A8J8NWK5"/>
<evidence type="ECO:0000313" key="3">
    <source>
        <dbReference type="Proteomes" id="UP000785679"/>
    </source>
</evidence>
<feature type="chain" id="PRO_5035250242" description="Secreted protein" evidence="1">
    <location>
        <begin position="22"/>
        <end position="93"/>
    </location>
</feature>
<gene>
    <name evidence="2" type="ORF">FGO68_gene14727</name>
</gene>
<organism evidence="2 3">
    <name type="scientific">Halteria grandinella</name>
    <dbReference type="NCBI Taxonomy" id="5974"/>
    <lineage>
        <taxon>Eukaryota</taxon>
        <taxon>Sar</taxon>
        <taxon>Alveolata</taxon>
        <taxon>Ciliophora</taxon>
        <taxon>Intramacronucleata</taxon>
        <taxon>Spirotrichea</taxon>
        <taxon>Stichotrichia</taxon>
        <taxon>Sporadotrichida</taxon>
        <taxon>Halteriidae</taxon>
        <taxon>Halteria</taxon>
    </lineage>
</organism>
<dbReference type="EMBL" id="RRYP01003944">
    <property type="protein sequence ID" value="TNV83317.1"/>
    <property type="molecule type" value="Genomic_DNA"/>
</dbReference>
<evidence type="ECO:0000313" key="2">
    <source>
        <dbReference type="EMBL" id="TNV83317.1"/>
    </source>
</evidence>
<sequence length="93" mass="10123">MPYHPLPLLAATWCCLTTSESSPSWQVGPISIFFLQFMSQSSTLTNCLSHFANASVDKFIRFAESFSSDIPPILMTMTDTGRLAALISSLSAS</sequence>
<evidence type="ECO:0008006" key="4">
    <source>
        <dbReference type="Google" id="ProtNLM"/>
    </source>
</evidence>
<comment type="caution">
    <text evidence="2">The sequence shown here is derived from an EMBL/GenBank/DDBJ whole genome shotgun (WGS) entry which is preliminary data.</text>
</comment>
<accession>A0A8J8NWK5</accession>
<dbReference type="Proteomes" id="UP000785679">
    <property type="component" value="Unassembled WGS sequence"/>
</dbReference>
<reference evidence="2" key="1">
    <citation type="submission" date="2019-06" db="EMBL/GenBank/DDBJ databases">
        <authorList>
            <person name="Zheng W."/>
        </authorList>
    </citation>
    <scope>NUCLEOTIDE SEQUENCE</scope>
    <source>
        <strain evidence="2">QDHG01</strain>
    </source>
</reference>
<name>A0A8J8NWK5_HALGN</name>
<keyword evidence="1" id="KW-0732">Signal</keyword>
<protein>
    <recommendedName>
        <fullName evidence="4">Secreted protein</fullName>
    </recommendedName>
</protein>
<evidence type="ECO:0000256" key="1">
    <source>
        <dbReference type="SAM" id="SignalP"/>
    </source>
</evidence>
<proteinExistence type="predicted"/>